<dbReference type="SUPFAM" id="SSF54160">
    <property type="entry name" value="Chromo domain-like"/>
    <property type="match status" value="1"/>
</dbReference>
<evidence type="ECO:0000256" key="1">
    <source>
        <dbReference type="ARBA" id="ARBA00011353"/>
    </source>
</evidence>
<gene>
    <name evidence="2" type="ORF">HIM_12186</name>
</gene>
<protein>
    <recommendedName>
        <fullName evidence="4">Chromo domain-containing protein</fullName>
    </recommendedName>
</protein>
<evidence type="ECO:0000313" key="3">
    <source>
        <dbReference type="Proteomes" id="UP000054481"/>
    </source>
</evidence>
<dbReference type="EMBL" id="KQ030899">
    <property type="protein sequence ID" value="KJZ68423.1"/>
    <property type="molecule type" value="Genomic_DNA"/>
</dbReference>
<accession>A0A0F7ZQT5</accession>
<sequence length="151" mass="17694">MTRREVRSRRPVVGELIKTAWSSQVVLVAILYTGTFSGHTFYGVVSETRDNFGLDWPRDRGLLWVFDDGHGLRLWEQPEQRPLCVRRDQPPDLEQVLGYFELQEKTYIGVKWRDYGSPTWELEDDMDDLLTDRCLHVVPIDQSRHDSQTSL</sequence>
<proteinExistence type="predicted"/>
<dbReference type="AlphaFoldDB" id="A0A0F7ZQT5"/>
<name>A0A0F7ZQT5_9HYPO</name>
<dbReference type="InterPro" id="IPR016197">
    <property type="entry name" value="Chromo-like_dom_sf"/>
</dbReference>
<organism evidence="2 3">
    <name type="scientific">Hirsutella minnesotensis 3608</name>
    <dbReference type="NCBI Taxonomy" id="1043627"/>
    <lineage>
        <taxon>Eukaryota</taxon>
        <taxon>Fungi</taxon>
        <taxon>Dikarya</taxon>
        <taxon>Ascomycota</taxon>
        <taxon>Pezizomycotina</taxon>
        <taxon>Sordariomycetes</taxon>
        <taxon>Hypocreomycetidae</taxon>
        <taxon>Hypocreales</taxon>
        <taxon>Ophiocordycipitaceae</taxon>
        <taxon>Hirsutella</taxon>
    </lineage>
</organism>
<dbReference type="OrthoDB" id="5235533at2759"/>
<reference evidence="2 3" key="1">
    <citation type="journal article" date="2014" name="Genome Biol. Evol.">
        <title>Comparative genomics and transcriptomics analyses reveal divergent lifestyle features of nematode endoparasitic fungus Hirsutella minnesotensis.</title>
        <authorList>
            <person name="Lai Y."/>
            <person name="Liu K."/>
            <person name="Zhang X."/>
            <person name="Zhang X."/>
            <person name="Li K."/>
            <person name="Wang N."/>
            <person name="Shu C."/>
            <person name="Wu Y."/>
            <person name="Wang C."/>
            <person name="Bushley K.E."/>
            <person name="Xiang M."/>
            <person name="Liu X."/>
        </authorList>
    </citation>
    <scope>NUCLEOTIDE SEQUENCE [LARGE SCALE GENOMIC DNA]</scope>
    <source>
        <strain evidence="2 3">3608</strain>
    </source>
</reference>
<evidence type="ECO:0000313" key="2">
    <source>
        <dbReference type="EMBL" id="KJZ68423.1"/>
    </source>
</evidence>
<keyword evidence="3" id="KW-1185">Reference proteome</keyword>
<evidence type="ECO:0008006" key="4">
    <source>
        <dbReference type="Google" id="ProtNLM"/>
    </source>
</evidence>
<dbReference type="Proteomes" id="UP000054481">
    <property type="component" value="Unassembled WGS sequence"/>
</dbReference>
<comment type="subunit">
    <text evidence="1">Component of the NuA4 histone acetyltransferase complex.</text>
</comment>